<dbReference type="Proteomes" id="UP000634529">
    <property type="component" value="Unassembled WGS sequence"/>
</dbReference>
<reference evidence="1 2" key="1">
    <citation type="submission" date="2020-09" db="EMBL/GenBank/DDBJ databases">
        <title>Paenibacillus sp. CAU 1523 isolated from sand of Haeundae Beach.</title>
        <authorList>
            <person name="Kim W."/>
        </authorList>
    </citation>
    <scope>NUCLEOTIDE SEQUENCE [LARGE SCALE GENOMIC DNA]</scope>
    <source>
        <strain evidence="1 2">CAU 1523</strain>
    </source>
</reference>
<dbReference type="EMBL" id="JACYTN010000003">
    <property type="protein sequence ID" value="MBD8498242.1"/>
    <property type="molecule type" value="Genomic_DNA"/>
</dbReference>
<evidence type="ECO:0000313" key="1">
    <source>
        <dbReference type="EMBL" id="MBD8498242.1"/>
    </source>
</evidence>
<accession>A0ABR9AVT3</accession>
<proteinExistence type="predicted"/>
<dbReference type="RefSeq" id="WP_192024606.1">
    <property type="nucleotide sequence ID" value="NZ_JACYTN010000003.1"/>
</dbReference>
<keyword evidence="2" id="KW-1185">Reference proteome</keyword>
<gene>
    <name evidence="1" type="ORF">IFO66_07955</name>
</gene>
<evidence type="ECO:0000313" key="2">
    <source>
        <dbReference type="Proteomes" id="UP000634529"/>
    </source>
</evidence>
<protein>
    <submittedName>
        <fullName evidence="1">Uncharacterized protein</fullName>
    </submittedName>
</protein>
<name>A0ABR9AVT3_9BACL</name>
<sequence length="45" mass="5375">MNIVVYTYNCILLAEISGLIGNRNEWLKRNAEWEKPRLLWGVNRK</sequence>
<comment type="caution">
    <text evidence="1">The sequence shown here is derived from an EMBL/GenBank/DDBJ whole genome shotgun (WGS) entry which is preliminary data.</text>
</comment>
<organism evidence="1 2">
    <name type="scientific">Paenibacillus arenosi</name>
    <dbReference type="NCBI Taxonomy" id="2774142"/>
    <lineage>
        <taxon>Bacteria</taxon>
        <taxon>Bacillati</taxon>
        <taxon>Bacillota</taxon>
        <taxon>Bacilli</taxon>
        <taxon>Bacillales</taxon>
        <taxon>Paenibacillaceae</taxon>
        <taxon>Paenibacillus</taxon>
    </lineage>
</organism>